<evidence type="ECO:0000313" key="2">
    <source>
        <dbReference type="EMBL" id="RFC68107.1"/>
    </source>
</evidence>
<evidence type="ECO:0000313" key="3">
    <source>
        <dbReference type="Proteomes" id="UP000262379"/>
    </source>
</evidence>
<dbReference type="Pfam" id="PF13692">
    <property type="entry name" value="Glyco_trans_1_4"/>
    <property type="match status" value="1"/>
</dbReference>
<protein>
    <submittedName>
        <fullName evidence="2">Glycosyltransferase</fullName>
    </submittedName>
</protein>
<dbReference type="GO" id="GO:0009103">
    <property type="term" value="P:lipopolysaccharide biosynthetic process"/>
    <property type="evidence" value="ECO:0007669"/>
    <property type="project" value="TreeGrafter"/>
</dbReference>
<organism evidence="2 3">
    <name type="scientific">Mesorhizobium denitrificans</name>
    <dbReference type="NCBI Taxonomy" id="2294114"/>
    <lineage>
        <taxon>Bacteria</taxon>
        <taxon>Pseudomonadati</taxon>
        <taxon>Pseudomonadota</taxon>
        <taxon>Alphaproteobacteria</taxon>
        <taxon>Hyphomicrobiales</taxon>
        <taxon>Phyllobacteriaceae</taxon>
        <taxon>Mesorhizobium</taxon>
    </lineage>
</organism>
<name>A0A371XFU9_9HYPH</name>
<dbReference type="PANTHER" id="PTHR46401">
    <property type="entry name" value="GLYCOSYLTRANSFERASE WBBK-RELATED"/>
    <property type="match status" value="1"/>
</dbReference>
<reference evidence="3" key="1">
    <citation type="submission" date="2018-08" db="EMBL/GenBank/DDBJ databases">
        <authorList>
            <person name="Im W.T."/>
        </authorList>
    </citation>
    <scope>NUCLEOTIDE SEQUENCE [LARGE SCALE GENOMIC DNA]</scope>
    <source>
        <strain evidence="3">LA-28</strain>
    </source>
</reference>
<comment type="caution">
    <text evidence="2">The sequence shown here is derived from an EMBL/GenBank/DDBJ whole genome shotgun (WGS) entry which is preliminary data.</text>
</comment>
<sequence length="405" mass="43977">MIFIRASKRFPQVGAQMKISFLNNSHLGFDPHTPLNRPLGGTESAIAYLASALVRAGVQVTLFNHCETASTVDGVRVIPTKSASVGLLTDCDLLVVVSSAVGSHIRAAVGKSVPMVLWGHHDINQPPILRLQEPEERASWDGHVMVSNWQARRFIARFALPQSDVHVIGNAVSPAMLAEPVAPAWYETGAHPTLVYCSTPNRGLEVLLQCFPSIRARVPDVRLRIHSSMKVYGINPEADQYIYLYNLARSLRGVDYIGSVSQSDLAKSLSSVAALAYPSTFMETSCIAVMESMASGADIYTTSFGALPETLNGFGKLMPSENNGVLASGANLANGYIKLVCDGLLEARANPSAAAVQRRERVEFARRNYNWDARAQQWIALAQRFMTGGRFATKPLIPEPVADIA</sequence>
<dbReference type="Gene3D" id="3.40.50.2000">
    <property type="entry name" value="Glycogen Phosphorylase B"/>
    <property type="match status" value="2"/>
</dbReference>
<evidence type="ECO:0000256" key="1">
    <source>
        <dbReference type="ARBA" id="ARBA00022679"/>
    </source>
</evidence>
<dbReference type="GO" id="GO:0016757">
    <property type="term" value="F:glycosyltransferase activity"/>
    <property type="evidence" value="ECO:0007669"/>
    <property type="project" value="TreeGrafter"/>
</dbReference>
<dbReference type="SUPFAM" id="SSF53756">
    <property type="entry name" value="UDP-Glycosyltransferase/glycogen phosphorylase"/>
    <property type="match status" value="1"/>
</dbReference>
<dbReference type="Proteomes" id="UP000262379">
    <property type="component" value="Unassembled WGS sequence"/>
</dbReference>
<dbReference type="EMBL" id="QURN01000005">
    <property type="protein sequence ID" value="RFC68107.1"/>
    <property type="molecule type" value="Genomic_DNA"/>
</dbReference>
<dbReference type="CDD" id="cd03801">
    <property type="entry name" value="GT4_PimA-like"/>
    <property type="match status" value="1"/>
</dbReference>
<dbReference type="PANTHER" id="PTHR46401:SF2">
    <property type="entry name" value="GLYCOSYLTRANSFERASE WBBK-RELATED"/>
    <property type="match status" value="1"/>
</dbReference>
<accession>A0A371XFU9</accession>
<keyword evidence="1 2" id="KW-0808">Transferase</keyword>
<proteinExistence type="predicted"/>
<gene>
    <name evidence="2" type="ORF">DY251_07455</name>
</gene>
<dbReference type="AlphaFoldDB" id="A0A371XFU9"/>
<keyword evidence="3" id="KW-1185">Reference proteome</keyword>